<organism evidence="1 2">
    <name type="scientific">Dissulfuribacter thermophilus</name>
    <dbReference type="NCBI Taxonomy" id="1156395"/>
    <lineage>
        <taxon>Bacteria</taxon>
        <taxon>Pseudomonadati</taxon>
        <taxon>Thermodesulfobacteriota</taxon>
        <taxon>Dissulfuribacteria</taxon>
        <taxon>Dissulfuribacterales</taxon>
        <taxon>Dissulfuribacteraceae</taxon>
        <taxon>Dissulfuribacter</taxon>
    </lineage>
</organism>
<dbReference type="AlphaFoldDB" id="A0A1B9F5L2"/>
<comment type="caution">
    <text evidence="1">The sequence shown here is derived from an EMBL/GenBank/DDBJ whole genome shotgun (WGS) entry which is preliminary data.</text>
</comment>
<reference evidence="1 2" key="1">
    <citation type="submission" date="2016-06" db="EMBL/GenBank/DDBJ databases">
        <title>Respiratory ammonification of nitrate coupled to the oxidation of elemental sulfur in deep-sea autotrophic thermophilic bacteria.</title>
        <authorList>
            <person name="Slobodkina G.B."/>
            <person name="Mardanov A.V."/>
            <person name="Ravin N.V."/>
            <person name="Frolova A.A."/>
            <person name="Viryasiv M.B."/>
            <person name="Chernyh N.A."/>
            <person name="Bonch-Osmolovskaya E.A."/>
            <person name="Slobodkin A.I."/>
        </authorList>
    </citation>
    <scope>NUCLEOTIDE SEQUENCE [LARGE SCALE GENOMIC DNA]</scope>
    <source>
        <strain evidence="1 2">S69</strain>
    </source>
</reference>
<evidence type="ECO:0000313" key="1">
    <source>
        <dbReference type="EMBL" id="OCC15206.1"/>
    </source>
</evidence>
<evidence type="ECO:0000313" key="2">
    <source>
        <dbReference type="Proteomes" id="UP000093080"/>
    </source>
</evidence>
<proteinExistence type="predicted"/>
<gene>
    <name evidence="1" type="ORF">DBT_1329</name>
</gene>
<dbReference type="EMBL" id="MAGO01000006">
    <property type="protein sequence ID" value="OCC15206.1"/>
    <property type="molecule type" value="Genomic_DNA"/>
</dbReference>
<dbReference type="Proteomes" id="UP000093080">
    <property type="component" value="Unassembled WGS sequence"/>
</dbReference>
<dbReference type="STRING" id="1156395.DBT_1329"/>
<accession>A0A1B9F5L2</accession>
<sequence>MVSAHRINYKVAHQSPLLLLIGPPASAYPFPLGIGLFLSPFKPDSKERKNGRKQKA</sequence>
<protein>
    <submittedName>
        <fullName evidence="1">Uncharacterized protein</fullName>
    </submittedName>
</protein>
<name>A0A1B9F5L2_9BACT</name>
<keyword evidence="2" id="KW-1185">Reference proteome</keyword>